<dbReference type="InterPro" id="IPR001282">
    <property type="entry name" value="G6P_DH"/>
</dbReference>
<evidence type="ECO:0000256" key="1">
    <source>
        <dbReference type="ARBA" id="ARBA00004937"/>
    </source>
</evidence>
<dbReference type="InterPro" id="IPR022675">
    <property type="entry name" value="G6P_DH_C"/>
</dbReference>
<keyword evidence="8" id="KW-0472">Membrane</keyword>
<dbReference type="PANTHER" id="PTHR23429:SF0">
    <property type="entry name" value="GLUCOSE-6-PHOSPHATE 1-DEHYDROGENASE"/>
    <property type="match status" value="1"/>
</dbReference>
<protein>
    <recommendedName>
        <fullName evidence="2">glucose-6-phosphate dehydrogenase (NADP(+))</fullName>
        <ecNumber evidence="2">1.1.1.49</ecNumber>
    </recommendedName>
</protein>
<proteinExistence type="predicted"/>
<evidence type="ECO:0000259" key="9">
    <source>
        <dbReference type="Pfam" id="PF02781"/>
    </source>
</evidence>
<evidence type="ECO:0000313" key="10">
    <source>
        <dbReference type="EMBL" id="MEQ2164888.1"/>
    </source>
</evidence>
<dbReference type="PANTHER" id="PTHR23429">
    <property type="entry name" value="GLUCOSE-6-PHOSPHATE 1-DEHYDROGENASE G6PD"/>
    <property type="match status" value="1"/>
</dbReference>
<name>A0ABV0N0H8_9TELE</name>
<keyword evidence="4" id="KW-0521">NADP</keyword>
<keyword evidence="11" id="KW-1185">Reference proteome</keyword>
<comment type="pathway">
    <text evidence="1">Carbohydrate degradation; pentose phosphate pathway; D-ribulose 5-phosphate from D-glucose 6-phosphate (oxidative stage): step 1/3.</text>
</comment>
<evidence type="ECO:0000256" key="2">
    <source>
        <dbReference type="ARBA" id="ARBA00013019"/>
    </source>
</evidence>
<keyword evidence="3" id="KW-0313">Glucose metabolism</keyword>
<keyword evidence="6" id="KW-0119">Carbohydrate metabolism</keyword>
<evidence type="ECO:0000256" key="6">
    <source>
        <dbReference type="ARBA" id="ARBA00023277"/>
    </source>
</evidence>
<dbReference type="Pfam" id="PF02781">
    <property type="entry name" value="G6PD_C"/>
    <property type="match status" value="1"/>
</dbReference>
<keyword evidence="8" id="KW-1133">Transmembrane helix</keyword>
<reference evidence="10 11" key="1">
    <citation type="submission" date="2021-06" db="EMBL/GenBank/DDBJ databases">
        <authorList>
            <person name="Palmer J.M."/>
        </authorList>
    </citation>
    <scope>NUCLEOTIDE SEQUENCE [LARGE SCALE GENOMIC DNA]</scope>
    <source>
        <strain evidence="10 11">GA_2019</strain>
        <tissue evidence="10">Muscle</tissue>
    </source>
</reference>
<dbReference type="Gene3D" id="3.30.360.10">
    <property type="entry name" value="Dihydrodipicolinate Reductase, domain 2"/>
    <property type="match status" value="1"/>
</dbReference>
<comment type="catalytic activity">
    <reaction evidence="7">
        <text>D-glucose 6-phosphate + NADP(+) = 6-phospho-D-glucono-1,5-lactone + NADPH + H(+)</text>
        <dbReference type="Rhea" id="RHEA:15841"/>
        <dbReference type="ChEBI" id="CHEBI:15378"/>
        <dbReference type="ChEBI" id="CHEBI:57783"/>
        <dbReference type="ChEBI" id="CHEBI:57955"/>
        <dbReference type="ChEBI" id="CHEBI:58349"/>
        <dbReference type="ChEBI" id="CHEBI:61548"/>
        <dbReference type="EC" id="1.1.1.49"/>
    </reaction>
    <physiologicalReaction direction="left-to-right" evidence="7">
        <dbReference type="Rhea" id="RHEA:15842"/>
    </physiologicalReaction>
</comment>
<feature type="transmembrane region" description="Helical" evidence="8">
    <location>
        <begin position="43"/>
        <end position="71"/>
    </location>
</feature>
<evidence type="ECO:0000256" key="7">
    <source>
        <dbReference type="ARBA" id="ARBA00047696"/>
    </source>
</evidence>
<evidence type="ECO:0000256" key="8">
    <source>
        <dbReference type="SAM" id="Phobius"/>
    </source>
</evidence>
<dbReference type="SUPFAM" id="SSF51735">
    <property type="entry name" value="NAD(P)-binding Rossmann-fold domains"/>
    <property type="match status" value="1"/>
</dbReference>
<dbReference type="SUPFAM" id="SSF55347">
    <property type="entry name" value="Glyceraldehyde-3-phosphate dehydrogenase-like, C-terminal domain"/>
    <property type="match status" value="1"/>
</dbReference>
<dbReference type="EC" id="1.1.1.49" evidence="2"/>
<evidence type="ECO:0000313" key="11">
    <source>
        <dbReference type="Proteomes" id="UP001476798"/>
    </source>
</evidence>
<accession>A0ABV0N0H8</accession>
<keyword evidence="5" id="KW-0560">Oxidoreductase</keyword>
<dbReference type="InterPro" id="IPR036291">
    <property type="entry name" value="NAD(P)-bd_dom_sf"/>
</dbReference>
<evidence type="ECO:0000256" key="5">
    <source>
        <dbReference type="ARBA" id="ARBA00023002"/>
    </source>
</evidence>
<comment type="caution">
    <text evidence="10">The sequence shown here is derived from an EMBL/GenBank/DDBJ whole genome shotgun (WGS) entry which is preliminary data.</text>
</comment>
<sequence>MRRLGDVSGLSVMGSGASAEVFGELRKELYDDEEFHQSDVHIFIIMGASVSIQTWGFVNLLSVLLFLFLVYVAEPNTIKAPCFVTSEVTETEAERLSVFFARNSYISGKYADDASFSKLNAHILSLPGGPEANRLFYLALPPTVYHEVKVLKCIAPLTMSDVVLGQYVGNPEGEGDAKLGYLEDPTVPKGSTQATFATAVLYVHNERWDALNERKAEVRLQFTDVPGDIFENKCQRNELVVRVQPNEAIYAKMMSKKPGVYFSPEETELDLTYKSRYKAGLS</sequence>
<feature type="domain" description="Glucose-6-phosphate dehydrogenase C-terminal" evidence="9">
    <location>
        <begin position="147"/>
        <end position="278"/>
    </location>
</feature>
<keyword evidence="8" id="KW-0812">Transmembrane</keyword>
<dbReference type="Proteomes" id="UP001476798">
    <property type="component" value="Unassembled WGS sequence"/>
</dbReference>
<evidence type="ECO:0000256" key="3">
    <source>
        <dbReference type="ARBA" id="ARBA00022526"/>
    </source>
</evidence>
<organism evidence="10 11">
    <name type="scientific">Goodea atripinnis</name>
    <dbReference type="NCBI Taxonomy" id="208336"/>
    <lineage>
        <taxon>Eukaryota</taxon>
        <taxon>Metazoa</taxon>
        <taxon>Chordata</taxon>
        <taxon>Craniata</taxon>
        <taxon>Vertebrata</taxon>
        <taxon>Euteleostomi</taxon>
        <taxon>Actinopterygii</taxon>
        <taxon>Neopterygii</taxon>
        <taxon>Teleostei</taxon>
        <taxon>Neoteleostei</taxon>
        <taxon>Acanthomorphata</taxon>
        <taxon>Ovalentaria</taxon>
        <taxon>Atherinomorphae</taxon>
        <taxon>Cyprinodontiformes</taxon>
        <taxon>Goodeidae</taxon>
        <taxon>Goodea</taxon>
    </lineage>
</organism>
<dbReference type="EMBL" id="JAHRIO010020685">
    <property type="protein sequence ID" value="MEQ2164888.1"/>
    <property type="molecule type" value="Genomic_DNA"/>
</dbReference>
<evidence type="ECO:0000256" key="4">
    <source>
        <dbReference type="ARBA" id="ARBA00022857"/>
    </source>
</evidence>
<gene>
    <name evidence="10" type="ORF">GOODEAATRI_011351</name>
</gene>